<organism evidence="8 9">
    <name type="scientific">Agrococcus versicolor</name>
    <dbReference type="NCBI Taxonomy" id="501482"/>
    <lineage>
        <taxon>Bacteria</taxon>
        <taxon>Bacillati</taxon>
        <taxon>Actinomycetota</taxon>
        <taxon>Actinomycetes</taxon>
        <taxon>Micrococcales</taxon>
        <taxon>Microbacteriaceae</taxon>
        <taxon>Agrococcus</taxon>
    </lineage>
</organism>
<feature type="region of interest" description="Disordered" evidence="5">
    <location>
        <begin position="348"/>
        <end position="403"/>
    </location>
</feature>
<feature type="compositionally biased region" description="Low complexity" evidence="5">
    <location>
        <begin position="348"/>
        <end position="371"/>
    </location>
</feature>
<comment type="subcellular location">
    <subcellularLocation>
        <location evidence="1">Membrane</location>
    </subcellularLocation>
</comment>
<evidence type="ECO:0000256" key="3">
    <source>
        <dbReference type="ARBA" id="ARBA00022989"/>
    </source>
</evidence>
<dbReference type="RefSeq" id="WP_344340337.1">
    <property type="nucleotide sequence ID" value="NZ_BAAAQT010000005.1"/>
</dbReference>
<dbReference type="Proteomes" id="UP001501599">
    <property type="component" value="Unassembled WGS sequence"/>
</dbReference>
<dbReference type="PANTHER" id="PTHR30566">
    <property type="entry name" value="YNAI-RELATED MECHANOSENSITIVE ION CHANNEL"/>
    <property type="match status" value="1"/>
</dbReference>
<keyword evidence="9" id="KW-1185">Reference proteome</keyword>
<feature type="transmembrane region" description="Helical" evidence="6">
    <location>
        <begin position="49"/>
        <end position="70"/>
    </location>
</feature>
<protein>
    <submittedName>
        <fullName evidence="8">Mechanosensitive ion channel</fullName>
    </submittedName>
</protein>
<feature type="domain" description="Mechanosensitive ion channel MscS" evidence="7">
    <location>
        <begin position="181"/>
        <end position="247"/>
    </location>
</feature>
<evidence type="ECO:0000256" key="6">
    <source>
        <dbReference type="SAM" id="Phobius"/>
    </source>
</evidence>
<dbReference type="EMBL" id="BAAAQT010000005">
    <property type="protein sequence ID" value="GAA2171768.1"/>
    <property type="molecule type" value="Genomic_DNA"/>
</dbReference>
<feature type="transmembrane region" description="Helical" evidence="6">
    <location>
        <begin position="82"/>
        <end position="103"/>
    </location>
</feature>
<evidence type="ECO:0000259" key="7">
    <source>
        <dbReference type="Pfam" id="PF00924"/>
    </source>
</evidence>
<dbReference type="SUPFAM" id="SSF50182">
    <property type="entry name" value="Sm-like ribonucleoproteins"/>
    <property type="match status" value="1"/>
</dbReference>
<dbReference type="InterPro" id="IPR006685">
    <property type="entry name" value="MscS_channel_2nd"/>
</dbReference>
<dbReference type="Gene3D" id="2.30.30.60">
    <property type="match status" value="1"/>
</dbReference>
<dbReference type="Pfam" id="PF00924">
    <property type="entry name" value="MS_channel_2nd"/>
    <property type="match status" value="1"/>
</dbReference>
<evidence type="ECO:0000256" key="4">
    <source>
        <dbReference type="ARBA" id="ARBA00023136"/>
    </source>
</evidence>
<keyword evidence="4 6" id="KW-0472">Membrane</keyword>
<name>A0ABP5MB48_9MICO</name>
<evidence type="ECO:0000256" key="1">
    <source>
        <dbReference type="ARBA" id="ARBA00004370"/>
    </source>
</evidence>
<evidence type="ECO:0000313" key="8">
    <source>
        <dbReference type="EMBL" id="GAA2171768.1"/>
    </source>
</evidence>
<dbReference type="InterPro" id="IPR010920">
    <property type="entry name" value="LSM_dom_sf"/>
</dbReference>
<proteinExistence type="predicted"/>
<accession>A0ABP5MB48</accession>
<dbReference type="InterPro" id="IPR023408">
    <property type="entry name" value="MscS_beta-dom_sf"/>
</dbReference>
<evidence type="ECO:0000313" key="9">
    <source>
        <dbReference type="Proteomes" id="UP001501599"/>
    </source>
</evidence>
<keyword evidence="2 6" id="KW-0812">Transmembrane</keyword>
<sequence>MPASIHLLVTTGIALAIAVGVGIAASVALVGVVAAITRSRTRLVAARRPLRWPVMLLATLIAFAIAASTMGLVRDLGAGGAMLAHALLIAQIGVGAWLVVRILRVAGDAVLDRYGAVRGDRHRRKVHTQVAVLRRVLVVVVVVIACGAALFTFEGARVAGTGLLASAGVASVVAGLAAQSVLGNVFAGIQLVGSDAIRVDDVVVVEGEWGTIEEITLTYIVVRVWDERRLVLPSTYFTTTPFQNWTRTSSEVMGSIELDLDWRVPIDAMRVELERILADTPIWDERVQVLQVTDAVGGVVRVRVLVTAEDGPTLADLRHGVRERLVTWLRTEHPEALPVQRVHVADGQPRQVARPAAPRTRPTTGPVATPPGLFTGDAEAEARRESFTHPIAVIPPDPSRRGR</sequence>
<dbReference type="Gene3D" id="1.10.287.1260">
    <property type="match status" value="1"/>
</dbReference>
<comment type="caution">
    <text evidence="8">The sequence shown here is derived from an EMBL/GenBank/DDBJ whole genome shotgun (WGS) entry which is preliminary data.</text>
</comment>
<reference evidence="9" key="1">
    <citation type="journal article" date="2019" name="Int. J. Syst. Evol. Microbiol.">
        <title>The Global Catalogue of Microorganisms (GCM) 10K type strain sequencing project: providing services to taxonomists for standard genome sequencing and annotation.</title>
        <authorList>
            <consortium name="The Broad Institute Genomics Platform"/>
            <consortium name="The Broad Institute Genome Sequencing Center for Infectious Disease"/>
            <person name="Wu L."/>
            <person name="Ma J."/>
        </authorList>
    </citation>
    <scope>NUCLEOTIDE SEQUENCE [LARGE SCALE GENOMIC DNA]</scope>
    <source>
        <strain evidence="9">JCM 16026</strain>
    </source>
</reference>
<feature type="transmembrane region" description="Helical" evidence="6">
    <location>
        <begin position="12"/>
        <end position="37"/>
    </location>
</feature>
<keyword evidence="3 6" id="KW-1133">Transmembrane helix</keyword>
<feature type="transmembrane region" description="Helical" evidence="6">
    <location>
        <begin position="132"/>
        <end position="153"/>
    </location>
</feature>
<dbReference type="PANTHER" id="PTHR30566:SF25">
    <property type="entry name" value="INNER MEMBRANE PROTEIN"/>
    <property type="match status" value="1"/>
</dbReference>
<gene>
    <name evidence="8" type="ORF">GCM10009846_06880</name>
</gene>
<evidence type="ECO:0000256" key="5">
    <source>
        <dbReference type="SAM" id="MobiDB-lite"/>
    </source>
</evidence>
<evidence type="ECO:0000256" key="2">
    <source>
        <dbReference type="ARBA" id="ARBA00022692"/>
    </source>
</evidence>